<dbReference type="EMBL" id="JBHRVU010000005">
    <property type="protein sequence ID" value="MFC3444016.1"/>
    <property type="molecule type" value="Genomic_DNA"/>
</dbReference>
<organism evidence="2 3">
    <name type="scientific">Sphingobium rhizovicinum</name>
    <dbReference type="NCBI Taxonomy" id="432308"/>
    <lineage>
        <taxon>Bacteria</taxon>
        <taxon>Pseudomonadati</taxon>
        <taxon>Pseudomonadota</taxon>
        <taxon>Alphaproteobacteria</taxon>
        <taxon>Sphingomonadales</taxon>
        <taxon>Sphingomonadaceae</taxon>
        <taxon>Sphingobium</taxon>
    </lineage>
</organism>
<keyword evidence="1" id="KW-1133">Transmembrane helix</keyword>
<feature type="transmembrane region" description="Helical" evidence="1">
    <location>
        <begin position="31"/>
        <end position="53"/>
    </location>
</feature>
<evidence type="ECO:0000313" key="3">
    <source>
        <dbReference type="Proteomes" id="UP001595681"/>
    </source>
</evidence>
<name>A0ABV7NLT8_9SPHN</name>
<accession>A0ABV7NLT8</accession>
<reference evidence="3" key="1">
    <citation type="journal article" date="2019" name="Int. J. Syst. Evol. Microbiol.">
        <title>The Global Catalogue of Microorganisms (GCM) 10K type strain sequencing project: providing services to taxonomists for standard genome sequencing and annotation.</title>
        <authorList>
            <consortium name="The Broad Institute Genomics Platform"/>
            <consortium name="The Broad Institute Genome Sequencing Center for Infectious Disease"/>
            <person name="Wu L."/>
            <person name="Ma J."/>
        </authorList>
    </citation>
    <scope>NUCLEOTIDE SEQUENCE [LARGE SCALE GENOMIC DNA]</scope>
    <source>
        <strain evidence="3">CCM 7491</strain>
    </source>
</reference>
<sequence length="67" mass="6831">MITEVIGAVIGSKLDQRDGDSGAKGALMGYFAPRIVSAALKIGVLAVVGYGVVKSLQSVMSDTDSTD</sequence>
<comment type="caution">
    <text evidence="2">The sequence shown here is derived from an EMBL/GenBank/DDBJ whole genome shotgun (WGS) entry which is preliminary data.</text>
</comment>
<keyword evidence="1" id="KW-0472">Membrane</keyword>
<evidence type="ECO:0000313" key="2">
    <source>
        <dbReference type="EMBL" id="MFC3444016.1"/>
    </source>
</evidence>
<keyword evidence="1" id="KW-0812">Transmembrane</keyword>
<dbReference type="Proteomes" id="UP001595681">
    <property type="component" value="Unassembled WGS sequence"/>
</dbReference>
<gene>
    <name evidence="2" type="ORF">ACFOKF_22980</name>
</gene>
<dbReference type="RefSeq" id="WP_093087367.1">
    <property type="nucleotide sequence ID" value="NZ_JBHRVU010000005.1"/>
</dbReference>
<protein>
    <recommendedName>
        <fullName evidence="4">DUF4235 domain-containing protein</fullName>
    </recommendedName>
</protein>
<keyword evidence="3" id="KW-1185">Reference proteome</keyword>
<proteinExistence type="predicted"/>
<evidence type="ECO:0000256" key="1">
    <source>
        <dbReference type="SAM" id="Phobius"/>
    </source>
</evidence>
<evidence type="ECO:0008006" key="4">
    <source>
        <dbReference type="Google" id="ProtNLM"/>
    </source>
</evidence>